<dbReference type="Proteomes" id="UP001162131">
    <property type="component" value="Unassembled WGS sequence"/>
</dbReference>
<evidence type="ECO:0000313" key="6">
    <source>
        <dbReference type="Proteomes" id="UP001162131"/>
    </source>
</evidence>
<dbReference type="EMBL" id="CAJZBQ010000022">
    <property type="protein sequence ID" value="CAG9319317.1"/>
    <property type="molecule type" value="Genomic_DNA"/>
</dbReference>
<reference evidence="5" key="1">
    <citation type="submission" date="2021-09" db="EMBL/GenBank/DDBJ databases">
        <authorList>
            <consortium name="AG Swart"/>
            <person name="Singh M."/>
            <person name="Singh A."/>
            <person name="Seah K."/>
            <person name="Emmerich C."/>
        </authorList>
    </citation>
    <scope>NUCLEOTIDE SEQUENCE</scope>
    <source>
        <strain evidence="5">ATCC30299</strain>
    </source>
</reference>
<proteinExistence type="predicted"/>
<dbReference type="InterPro" id="IPR013083">
    <property type="entry name" value="Znf_RING/FYVE/PHD"/>
</dbReference>
<accession>A0AAU9J5U1</accession>
<keyword evidence="1" id="KW-0479">Metal-binding</keyword>
<evidence type="ECO:0000256" key="2">
    <source>
        <dbReference type="ARBA" id="ARBA00022771"/>
    </source>
</evidence>
<comment type="caution">
    <text evidence="5">The sequence shown here is derived from an EMBL/GenBank/DDBJ whole genome shotgun (WGS) entry which is preliminary data.</text>
</comment>
<feature type="compositionally biased region" description="Polar residues" evidence="4">
    <location>
        <begin position="167"/>
        <end position="183"/>
    </location>
</feature>
<protein>
    <recommendedName>
        <fullName evidence="7">RING-type domain-containing protein</fullName>
    </recommendedName>
</protein>
<feature type="compositionally biased region" description="Polar residues" evidence="4">
    <location>
        <begin position="234"/>
        <end position="243"/>
    </location>
</feature>
<gene>
    <name evidence="5" type="ORF">BSTOLATCC_MIC23525</name>
</gene>
<evidence type="ECO:0000256" key="4">
    <source>
        <dbReference type="SAM" id="MobiDB-lite"/>
    </source>
</evidence>
<keyword evidence="6" id="KW-1185">Reference proteome</keyword>
<keyword evidence="3" id="KW-0862">Zinc</keyword>
<sequence>MGEKTSWWSKVTDATWNGLKKGVGQAGKAISYVGDSVMNAGKCYMCLKPAECDINCGHILCRACLAFYVESQGNTKADQIACFICGKQIPFEFTQEFLKDNQGALKDLEEEKVPARKIPKAPPKLDLFKKDSSEKSSSIPQQAGPSSKIQPPLGPINSQEIKEPNGLPQQSEQLNSQIPSLQDLSAKDLTEKKSDSPKSSYPKSTIPPPFRQNIPQIGKKASDSLPIFEPANKIQPSTSTFNSFPPIRNFNEGQRPLEERLKDSLPSLADLSSSESESSEEFNI</sequence>
<evidence type="ECO:0000256" key="1">
    <source>
        <dbReference type="ARBA" id="ARBA00022723"/>
    </source>
</evidence>
<dbReference type="Gene3D" id="3.30.40.10">
    <property type="entry name" value="Zinc/RING finger domain, C3HC4 (zinc finger)"/>
    <property type="match status" value="1"/>
</dbReference>
<dbReference type="InterPro" id="IPR017907">
    <property type="entry name" value="Znf_RING_CS"/>
</dbReference>
<dbReference type="SUPFAM" id="SSF57850">
    <property type="entry name" value="RING/U-box"/>
    <property type="match status" value="1"/>
</dbReference>
<feature type="compositionally biased region" description="Basic and acidic residues" evidence="4">
    <location>
        <begin position="185"/>
        <end position="196"/>
    </location>
</feature>
<keyword evidence="2" id="KW-0863">Zinc-finger</keyword>
<dbReference type="PROSITE" id="PS00518">
    <property type="entry name" value="ZF_RING_1"/>
    <property type="match status" value="1"/>
</dbReference>
<organism evidence="5 6">
    <name type="scientific">Blepharisma stoltei</name>
    <dbReference type="NCBI Taxonomy" id="1481888"/>
    <lineage>
        <taxon>Eukaryota</taxon>
        <taxon>Sar</taxon>
        <taxon>Alveolata</taxon>
        <taxon>Ciliophora</taxon>
        <taxon>Postciliodesmatophora</taxon>
        <taxon>Heterotrichea</taxon>
        <taxon>Heterotrichida</taxon>
        <taxon>Blepharismidae</taxon>
        <taxon>Blepharisma</taxon>
    </lineage>
</organism>
<dbReference type="GO" id="GO:0008270">
    <property type="term" value="F:zinc ion binding"/>
    <property type="evidence" value="ECO:0007669"/>
    <property type="project" value="UniProtKB-KW"/>
</dbReference>
<feature type="region of interest" description="Disordered" evidence="4">
    <location>
        <begin position="114"/>
        <end position="284"/>
    </location>
</feature>
<dbReference type="AlphaFoldDB" id="A0AAU9J5U1"/>
<evidence type="ECO:0000256" key="3">
    <source>
        <dbReference type="ARBA" id="ARBA00022833"/>
    </source>
</evidence>
<evidence type="ECO:0008006" key="7">
    <source>
        <dbReference type="Google" id="ProtNLM"/>
    </source>
</evidence>
<evidence type="ECO:0000313" key="5">
    <source>
        <dbReference type="EMBL" id="CAG9319317.1"/>
    </source>
</evidence>
<feature type="compositionally biased region" description="Polar residues" evidence="4">
    <location>
        <begin position="135"/>
        <end position="149"/>
    </location>
</feature>
<name>A0AAU9J5U1_9CILI</name>